<proteinExistence type="predicted"/>
<dbReference type="AlphaFoldDB" id="A0A7Y9IWN9"/>
<dbReference type="Proteomes" id="UP000542125">
    <property type="component" value="Unassembled WGS sequence"/>
</dbReference>
<accession>A0A7Y9IWN9</accession>
<dbReference type="InterPro" id="IPR009562">
    <property type="entry name" value="DUF1178"/>
</dbReference>
<gene>
    <name evidence="2" type="ORF">FHW18_003712</name>
</gene>
<dbReference type="Pfam" id="PF06676">
    <property type="entry name" value="DUF1178"/>
    <property type="match status" value="1"/>
</dbReference>
<name>A0A7Y9IWN9_9BURK</name>
<feature type="region of interest" description="Disordered" evidence="1">
    <location>
        <begin position="56"/>
        <end position="89"/>
    </location>
</feature>
<evidence type="ECO:0008006" key="4">
    <source>
        <dbReference type="Google" id="ProtNLM"/>
    </source>
</evidence>
<keyword evidence="3" id="KW-1185">Reference proteome</keyword>
<dbReference type="PIRSF" id="PIRSF032131">
    <property type="entry name" value="UCP032131"/>
    <property type="match status" value="1"/>
</dbReference>
<evidence type="ECO:0000256" key="1">
    <source>
        <dbReference type="SAM" id="MobiDB-lite"/>
    </source>
</evidence>
<evidence type="ECO:0000313" key="2">
    <source>
        <dbReference type="EMBL" id="NYE84441.1"/>
    </source>
</evidence>
<sequence length="162" mass="17368">MSLKVFDLQCAQGHVFEGWFGSHADYDAQHSRGLITCPLCGNGVIEKKLSAPRLNVSGLREGKPPMPSPSQAHPEATSSAPAAGAAPSAAVQAQMLQHLRQVIRNTENVGTQFADEARRIHHGDAPERPIRGVATADERQSLTDEGIAVAPIPAMFDDDRLQ</sequence>
<protein>
    <recommendedName>
        <fullName evidence="4">DUF1178 family protein</fullName>
    </recommendedName>
</protein>
<comment type="caution">
    <text evidence="2">The sequence shown here is derived from an EMBL/GenBank/DDBJ whole genome shotgun (WGS) entry which is preliminary data.</text>
</comment>
<evidence type="ECO:0000313" key="3">
    <source>
        <dbReference type="Proteomes" id="UP000542125"/>
    </source>
</evidence>
<dbReference type="EMBL" id="JACBYR010000001">
    <property type="protein sequence ID" value="NYE84441.1"/>
    <property type="molecule type" value="Genomic_DNA"/>
</dbReference>
<reference evidence="2 3" key="1">
    <citation type="submission" date="2020-07" db="EMBL/GenBank/DDBJ databases">
        <title>Genomic Encyclopedia of Type Strains, Phase IV (KMG-V): Genome sequencing to study the core and pangenomes of soil and plant-associated prokaryotes.</title>
        <authorList>
            <person name="Whitman W."/>
        </authorList>
    </citation>
    <scope>NUCLEOTIDE SEQUENCE [LARGE SCALE GENOMIC DNA]</scope>
    <source>
        <strain evidence="2 3">SAS40</strain>
    </source>
</reference>
<organism evidence="2 3">
    <name type="scientific">Pigmentiphaga litoralis</name>
    <dbReference type="NCBI Taxonomy" id="516702"/>
    <lineage>
        <taxon>Bacteria</taxon>
        <taxon>Pseudomonadati</taxon>
        <taxon>Pseudomonadota</taxon>
        <taxon>Betaproteobacteria</taxon>
        <taxon>Burkholderiales</taxon>
        <taxon>Alcaligenaceae</taxon>
        <taxon>Pigmentiphaga</taxon>
    </lineage>
</organism>
<dbReference type="RefSeq" id="WP_179588126.1">
    <property type="nucleotide sequence ID" value="NZ_JACBYR010000001.1"/>
</dbReference>
<feature type="compositionally biased region" description="Low complexity" evidence="1">
    <location>
        <begin position="74"/>
        <end position="89"/>
    </location>
</feature>